<dbReference type="Proteomes" id="UP001070238">
    <property type="component" value="Unassembled WGS sequence"/>
</dbReference>
<dbReference type="AlphaFoldDB" id="A0A9Q4CEF3"/>
<evidence type="ECO:0000313" key="5">
    <source>
        <dbReference type="Proteomes" id="UP000650005"/>
    </source>
</evidence>
<sequence>MTEAQELADLRKRVTDLESRVRRLEHPGPPEPPSTDGQGAITGTVRYSGELTAPEQLRWAITLEAEAARLLPGEKIAEIFTALSSPVRLVMLRELIAGPAAPKQLQELLGYSSPGPLYHHLKPLQSAGIIERDGDGRYHVPAPGVVPLLLLLASAGDVAGEFRGASAHDR</sequence>
<organism evidence="4 6">
    <name type="scientific">Corynebacterium antarcticum</name>
    <dbReference type="NCBI Taxonomy" id="2800405"/>
    <lineage>
        <taxon>Bacteria</taxon>
        <taxon>Bacillati</taxon>
        <taxon>Actinomycetota</taxon>
        <taxon>Actinomycetes</taxon>
        <taxon>Mycobacteriales</taxon>
        <taxon>Corynebacteriaceae</taxon>
        <taxon>Corynebacterium</taxon>
    </lineage>
</organism>
<dbReference type="EMBL" id="JAPMKX010000002">
    <property type="protein sequence ID" value="MCX7538107.1"/>
    <property type="molecule type" value="Genomic_DNA"/>
</dbReference>
<evidence type="ECO:0000313" key="3">
    <source>
        <dbReference type="EMBL" id="MBK1844880.1"/>
    </source>
</evidence>
<feature type="region of interest" description="Disordered" evidence="1">
    <location>
        <begin position="1"/>
        <end position="42"/>
    </location>
</feature>
<dbReference type="CDD" id="cd00090">
    <property type="entry name" value="HTH_ARSR"/>
    <property type="match status" value="1"/>
</dbReference>
<dbReference type="RefSeq" id="WP_200260415.1">
    <property type="nucleotide sequence ID" value="NZ_JAENIP020000002.1"/>
</dbReference>
<dbReference type="SUPFAM" id="SSF46785">
    <property type="entry name" value="Winged helix' DNA-binding domain"/>
    <property type="match status" value="1"/>
</dbReference>
<comment type="caution">
    <text evidence="4">The sequence shown here is derived from an EMBL/GenBank/DDBJ whole genome shotgun (WGS) entry which is preliminary data.</text>
</comment>
<dbReference type="InterPro" id="IPR036388">
    <property type="entry name" value="WH-like_DNA-bd_sf"/>
</dbReference>
<gene>
    <name evidence="3" type="ORF">JIM95_09890</name>
    <name evidence="4" type="ORF">OS123_06085</name>
</gene>
<accession>A0A9Q4CEF3</accession>
<dbReference type="Gene3D" id="1.10.10.10">
    <property type="entry name" value="Winged helix-like DNA-binding domain superfamily/Winged helix DNA-binding domain"/>
    <property type="match status" value="1"/>
</dbReference>
<dbReference type="Proteomes" id="UP000650005">
    <property type="component" value="Unassembled WGS sequence"/>
</dbReference>
<feature type="domain" description="HTH arsR-type" evidence="2">
    <location>
        <begin position="78"/>
        <end position="157"/>
    </location>
</feature>
<feature type="compositionally biased region" description="Basic and acidic residues" evidence="1">
    <location>
        <begin position="8"/>
        <end position="28"/>
    </location>
</feature>
<keyword evidence="5" id="KW-1185">Reference proteome</keyword>
<reference evidence="4" key="2">
    <citation type="submission" date="2022-11" db="EMBL/GenBank/DDBJ databases">
        <title>Corynebacterium sp. isolated from Penguins.</title>
        <authorList>
            <person name="Sedlar K."/>
            <person name="Svec P."/>
        </authorList>
    </citation>
    <scope>NUCLEOTIDE SEQUENCE</scope>
    <source>
        <strain evidence="4">P5875</strain>
    </source>
</reference>
<evidence type="ECO:0000313" key="4">
    <source>
        <dbReference type="EMBL" id="MCX7538107.1"/>
    </source>
</evidence>
<dbReference type="Pfam" id="PF12840">
    <property type="entry name" value="HTH_20"/>
    <property type="match status" value="1"/>
</dbReference>
<proteinExistence type="predicted"/>
<dbReference type="SMART" id="SM00418">
    <property type="entry name" value="HTH_ARSR"/>
    <property type="match status" value="1"/>
</dbReference>
<reference evidence="3" key="1">
    <citation type="submission" date="2021-01" db="EMBL/GenBank/DDBJ databases">
        <title>Characterization of Corynebacterium spp. from penguins.</title>
        <authorList>
            <person name="Svec P."/>
        </authorList>
    </citation>
    <scope>NUCLEOTIDE SEQUENCE</scope>
    <source>
        <strain evidence="3">CCM 8835</strain>
    </source>
</reference>
<dbReference type="EMBL" id="JAENIP010000016">
    <property type="protein sequence ID" value="MBK1844880.1"/>
    <property type="molecule type" value="Genomic_DNA"/>
</dbReference>
<dbReference type="InterPro" id="IPR001845">
    <property type="entry name" value="HTH_ArsR_DNA-bd_dom"/>
</dbReference>
<evidence type="ECO:0000256" key="1">
    <source>
        <dbReference type="SAM" id="MobiDB-lite"/>
    </source>
</evidence>
<name>A0A9Q4CEF3_9CORY</name>
<evidence type="ECO:0000259" key="2">
    <source>
        <dbReference type="SMART" id="SM00418"/>
    </source>
</evidence>
<evidence type="ECO:0000313" key="6">
    <source>
        <dbReference type="Proteomes" id="UP001070238"/>
    </source>
</evidence>
<dbReference type="InterPro" id="IPR011991">
    <property type="entry name" value="ArsR-like_HTH"/>
</dbReference>
<dbReference type="InterPro" id="IPR036390">
    <property type="entry name" value="WH_DNA-bd_sf"/>
</dbReference>
<dbReference type="GO" id="GO:0003700">
    <property type="term" value="F:DNA-binding transcription factor activity"/>
    <property type="evidence" value="ECO:0007669"/>
    <property type="project" value="InterPro"/>
</dbReference>
<protein>
    <submittedName>
        <fullName evidence="4">Helix-turn-helix domain-containing protein</fullName>
    </submittedName>
    <submittedName>
        <fullName evidence="3">Helix-turn-helix transcriptional regulator</fullName>
    </submittedName>
</protein>